<keyword evidence="2" id="KW-0812">Transmembrane</keyword>
<gene>
    <name evidence="4" type="ORF">CF651_30985</name>
</gene>
<feature type="transmembrane region" description="Helical" evidence="2">
    <location>
        <begin position="12"/>
        <end position="31"/>
    </location>
</feature>
<protein>
    <recommendedName>
        <fullName evidence="3">VTT domain-containing protein</fullName>
    </recommendedName>
</protein>
<accession>A0A229UHR5</accession>
<dbReference type="RefSeq" id="WP_094018729.1">
    <property type="nucleotide sequence ID" value="NZ_NMQW01000075.1"/>
</dbReference>
<reference evidence="4 5" key="1">
    <citation type="submission" date="2017-07" db="EMBL/GenBank/DDBJ databases">
        <title>Genome sequencing and assembly of Paenibacillus rigui.</title>
        <authorList>
            <person name="Mayilraj S."/>
        </authorList>
    </citation>
    <scope>NUCLEOTIDE SEQUENCE [LARGE SCALE GENOMIC DNA]</scope>
    <source>
        <strain evidence="4 5">JCM 16352</strain>
    </source>
</reference>
<keyword evidence="2" id="KW-1133">Transmembrane helix</keyword>
<organism evidence="4 5">
    <name type="scientific">Paenibacillus rigui</name>
    <dbReference type="NCBI Taxonomy" id="554312"/>
    <lineage>
        <taxon>Bacteria</taxon>
        <taxon>Bacillati</taxon>
        <taxon>Bacillota</taxon>
        <taxon>Bacilli</taxon>
        <taxon>Bacillales</taxon>
        <taxon>Paenibacillaceae</taxon>
        <taxon>Paenibacillus</taxon>
    </lineage>
</organism>
<evidence type="ECO:0000259" key="3">
    <source>
        <dbReference type="Pfam" id="PF09335"/>
    </source>
</evidence>
<dbReference type="PANTHER" id="PTHR42709:SF8">
    <property type="entry name" value="UNDECAPRENYL PHOSPHATE TRANSPORTER A"/>
    <property type="match status" value="1"/>
</dbReference>
<feature type="transmembrane region" description="Helical" evidence="2">
    <location>
        <begin position="51"/>
        <end position="72"/>
    </location>
</feature>
<comment type="similarity">
    <text evidence="1">Belongs to the DedA family.</text>
</comment>
<dbReference type="InterPro" id="IPR051311">
    <property type="entry name" value="DedA_domain"/>
</dbReference>
<sequence>MLHQMIQSAMTFIENLGVWGILLGLMLEVIPSELVLSYAGYLASLDGGISIFEAILFGTIGCVLQQLILYYLSRYGGRPFLNKYGKYLLLKPKYIDLTERWFQQYGPGMVFVARFLPVVRQAISIPAGLARMNLAQFILYTTLGTIPWAILFVYLGRALGSNWDQIDQYASQYTKPAIIGAIVLIVLFIAYKLLTRKKGKPAQ</sequence>
<dbReference type="Proteomes" id="UP000215509">
    <property type="component" value="Unassembled WGS sequence"/>
</dbReference>
<evidence type="ECO:0000256" key="2">
    <source>
        <dbReference type="SAM" id="Phobius"/>
    </source>
</evidence>
<dbReference type="InterPro" id="IPR032816">
    <property type="entry name" value="VTT_dom"/>
</dbReference>
<keyword evidence="5" id="KW-1185">Reference proteome</keyword>
<dbReference type="GO" id="GO:0005886">
    <property type="term" value="C:plasma membrane"/>
    <property type="evidence" value="ECO:0007669"/>
    <property type="project" value="TreeGrafter"/>
</dbReference>
<feature type="domain" description="VTT" evidence="3">
    <location>
        <begin position="30"/>
        <end position="157"/>
    </location>
</feature>
<name>A0A229UHR5_9BACL</name>
<proteinExistence type="inferred from homology"/>
<feature type="transmembrane region" description="Helical" evidence="2">
    <location>
        <begin position="176"/>
        <end position="194"/>
    </location>
</feature>
<dbReference type="OrthoDB" id="9813426at2"/>
<evidence type="ECO:0000313" key="5">
    <source>
        <dbReference type="Proteomes" id="UP000215509"/>
    </source>
</evidence>
<feature type="transmembrane region" description="Helical" evidence="2">
    <location>
        <begin position="137"/>
        <end position="156"/>
    </location>
</feature>
<dbReference type="PANTHER" id="PTHR42709">
    <property type="entry name" value="ALKALINE PHOSPHATASE LIKE PROTEIN"/>
    <property type="match status" value="1"/>
</dbReference>
<dbReference type="EMBL" id="NMQW01000075">
    <property type="protein sequence ID" value="OXM82439.1"/>
    <property type="molecule type" value="Genomic_DNA"/>
</dbReference>
<dbReference type="Pfam" id="PF09335">
    <property type="entry name" value="VTT_dom"/>
    <property type="match status" value="1"/>
</dbReference>
<keyword evidence="2" id="KW-0472">Membrane</keyword>
<evidence type="ECO:0000256" key="1">
    <source>
        <dbReference type="ARBA" id="ARBA00010792"/>
    </source>
</evidence>
<dbReference type="AlphaFoldDB" id="A0A229UHR5"/>
<evidence type="ECO:0000313" key="4">
    <source>
        <dbReference type="EMBL" id="OXM82439.1"/>
    </source>
</evidence>
<comment type="caution">
    <text evidence="4">The sequence shown here is derived from an EMBL/GenBank/DDBJ whole genome shotgun (WGS) entry which is preliminary data.</text>
</comment>